<accession>A0A972FZ33</accession>
<keyword evidence="3" id="KW-1185">Reference proteome</keyword>
<gene>
    <name evidence="2" type="ORF">HC757_11830</name>
</gene>
<comment type="caution">
    <text evidence="2">The sequence shown here is derived from an EMBL/GenBank/DDBJ whole genome shotgun (WGS) entry which is preliminary data.</text>
</comment>
<sequence>MMGPELTSDEVLQYPLRGWGQTLARNGAYAAVWGLFILCLLSLFRPIIQTGFYPL</sequence>
<name>A0A972FZ33_9GAMM</name>
<dbReference type="Proteomes" id="UP000737113">
    <property type="component" value="Unassembled WGS sequence"/>
</dbReference>
<organism evidence="2 3">
    <name type="scientific">Shewanella salipaludis</name>
    <dbReference type="NCBI Taxonomy" id="2723052"/>
    <lineage>
        <taxon>Bacteria</taxon>
        <taxon>Pseudomonadati</taxon>
        <taxon>Pseudomonadota</taxon>
        <taxon>Gammaproteobacteria</taxon>
        <taxon>Alteromonadales</taxon>
        <taxon>Shewanellaceae</taxon>
        <taxon>Shewanella</taxon>
    </lineage>
</organism>
<dbReference type="RefSeq" id="WP_169564581.1">
    <property type="nucleotide sequence ID" value="NZ_JAAXYH010000008.1"/>
</dbReference>
<keyword evidence="1" id="KW-0472">Membrane</keyword>
<protein>
    <submittedName>
        <fullName evidence="2">Uncharacterized protein</fullName>
    </submittedName>
</protein>
<keyword evidence="1" id="KW-1133">Transmembrane helix</keyword>
<dbReference type="AlphaFoldDB" id="A0A972FZ33"/>
<evidence type="ECO:0000313" key="3">
    <source>
        <dbReference type="Proteomes" id="UP000737113"/>
    </source>
</evidence>
<keyword evidence="1" id="KW-0812">Transmembrane</keyword>
<feature type="transmembrane region" description="Helical" evidence="1">
    <location>
        <begin position="28"/>
        <end position="48"/>
    </location>
</feature>
<proteinExistence type="predicted"/>
<reference evidence="2" key="1">
    <citation type="submission" date="2020-04" db="EMBL/GenBank/DDBJ databases">
        <title>Description of Shewanella salipaludis sp. nov., isolated from a salt marsh.</title>
        <authorList>
            <person name="Park S."/>
            <person name="Yoon J.-H."/>
        </authorList>
    </citation>
    <scope>NUCLEOTIDE SEQUENCE</scope>
    <source>
        <strain evidence="2">SHSM-M6</strain>
    </source>
</reference>
<dbReference type="EMBL" id="JAAXYH010000008">
    <property type="protein sequence ID" value="NMH65848.1"/>
    <property type="molecule type" value="Genomic_DNA"/>
</dbReference>
<evidence type="ECO:0000313" key="2">
    <source>
        <dbReference type="EMBL" id="NMH65848.1"/>
    </source>
</evidence>
<evidence type="ECO:0000256" key="1">
    <source>
        <dbReference type="SAM" id="Phobius"/>
    </source>
</evidence>